<dbReference type="EMBL" id="CAMXCT030000594">
    <property type="protein sequence ID" value="CAL4768203.1"/>
    <property type="molecule type" value="Genomic_DNA"/>
</dbReference>
<dbReference type="OrthoDB" id="408606at2759"/>
<evidence type="ECO:0000313" key="3">
    <source>
        <dbReference type="Proteomes" id="UP001152797"/>
    </source>
</evidence>
<dbReference type="Pfam" id="PF01177">
    <property type="entry name" value="Asp_Glu_race"/>
    <property type="match status" value="1"/>
</dbReference>
<gene>
    <name evidence="1" type="ORF">C1SCF055_LOCUS8739</name>
</gene>
<reference evidence="1" key="1">
    <citation type="submission" date="2022-10" db="EMBL/GenBank/DDBJ databases">
        <authorList>
            <person name="Chen Y."/>
            <person name="Dougan E. K."/>
            <person name="Chan C."/>
            <person name="Rhodes N."/>
            <person name="Thang M."/>
        </authorList>
    </citation>
    <scope>NUCLEOTIDE SEQUENCE</scope>
</reference>
<proteinExistence type="predicted"/>
<evidence type="ECO:0000313" key="1">
    <source>
        <dbReference type="EMBL" id="CAI3980891.1"/>
    </source>
</evidence>
<dbReference type="EMBL" id="CAMXCT010000594">
    <property type="protein sequence ID" value="CAI3980891.1"/>
    <property type="molecule type" value="Genomic_DNA"/>
</dbReference>
<comment type="caution">
    <text evidence="1">The sequence shown here is derived from an EMBL/GenBank/DDBJ whole genome shotgun (WGS) entry which is preliminary data.</text>
</comment>
<evidence type="ECO:0000313" key="2">
    <source>
        <dbReference type="EMBL" id="CAL1134266.1"/>
    </source>
</evidence>
<dbReference type="InterPro" id="IPR015942">
    <property type="entry name" value="Asp/Glu/hydantoin_racemase"/>
</dbReference>
<sequence>MGCTTSSAATNLASLPQGLAETFASYEIFVKENKAKLPVLGMLMLDQKSGKREMGGFDHPGSFSYQIKQQVVKGLTLEVCHAGKLTPDLEKSFVASISALEAAGASVICGDTGFMMWFQSLARKSTKLPVILSSLAVLPSITCSYGAHEKIAVLTADSQLLKPMATLIHDECSVDINDQRFVFVGCEDIPGFHQISSGQHDDAAKMEAGLVAKATKVLEEHPQVRAFLLESTELPRYAKALRKATFRPVFDALNLCDFYITSHLDNPRFGVKDWDDAKQGKRPEFNFGQLVSGATEIVKPVLDTLKVTDIAMQIYETSKQAAVSMMVRSQRAGITLGVIRLDYHYPPAPGDVDHPGSYPYEVHYHMVKGLTFEMCQAGKLTPEVETAFLQGIKDLEAKGVSVITGDCGFMMWLQELARRNTKLPVIMSSLATLPAITASYTRDEQVAIFTANGQSLLGMEQLIKAECGVDVKDKRYIFVGCEEVPGFEAVALGQKVDVRKVTPGIVKKAQEILTKHPQVRAILMECTELPPYSDAVRHVCGVPVFDAITACDFYIASHVEHPMMKTWSHAPLG</sequence>
<dbReference type="AlphaFoldDB" id="A0A9P1BZ19"/>
<protein>
    <submittedName>
        <fullName evidence="1">Uncharacterized protein</fullName>
    </submittedName>
</protein>
<dbReference type="Proteomes" id="UP001152797">
    <property type="component" value="Unassembled WGS sequence"/>
</dbReference>
<dbReference type="GO" id="GO:0047661">
    <property type="term" value="F:amino-acid racemase activity"/>
    <property type="evidence" value="ECO:0007669"/>
    <property type="project" value="InterPro"/>
</dbReference>
<organism evidence="1">
    <name type="scientific">Cladocopium goreaui</name>
    <dbReference type="NCBI Taxonomy" id="2562237"/>
    <lineage>
        <taxon>Eukaryota</taxon>
        <taxon>Sar</taxon>
        <taxon>Alveolata</taxon>
        <taxon>Dinophyceae</taxon>
        <taxon>Suessiales</taxon>
        <taxon>Symbiodiniaceae</taxon>
        <taxon>Cladocopium</taxon>
    </lineage>
</organism>
<keyword evidence="3" id="KW-1185">Reference proteome</keyword>
<dbReference type="EMBL" id="CAMXCT020000594">
    <property type="protein sequence ID" value="CAL1134266.1"/>
    <property type="molecule type" value="Genomic_DNA"/>
</dbReference>
<accession>A0A9P1BZ19</accession>
<reference evidence="2" key="2">
    <citation type="submission" date="2024-04" db="EMBL/GenBank/DDBJ databases">
        <authorList>
            <person name="Chen Y."/>
            <person name="Shah S."/>
            <person name="Dougan E. K."/>
            <person name="Thang M."/>
            <person name="Chan C."/>
        </authorList>
    </citation>
    <scope>NUCLEOTIDE SEQUENCE [LARGE SCALE GENOMIC DNA]</scope>
</reference>
<name>A0A9P1BZ19_9DINO</name>